<proteinExistence type="predicted"/>
<sequence length="269" mass="31087">MEVVKQYYDEEAEREWQRLANPYSQVEYKTTLHLIEKYFPKNGHVLDIGSGPGRYSLALLKQGYQVSLLDLSKRELAIAKDQIEMAGLKAENYYCQSALELEGFKDNSFDGLLIMGPMYHLHEEADRLHILREAKRIVKDEGIILIAYINTWGALKASLYEFPESFLDKEHFERYINGDLKFSEEESFTQTYFTTPPKALEEIEKSGLQLVSYAGAESYISGMHVELSNLANYMPEVYANYVEKACEYAELPQYRDATEHVVMIVKKEI</sequence>
<protein>
    <submittedName>
        <fullName evidence="2">Class I SAM-dependent methyltransferase</fullName>
    </submittedName>
</protein>
<dbReference type="Pfam" id="PF08241">
    <property type="entry name" value="Methyltransf_11"/>
    <property type="match status" value="1"/>
</dbReference>
<dbReference type="EMBL" id="JAQIFT010000058">
    <property type="protein sequence ID" value="MDA3732978.1"/>
    <property type="molecule type" value="Genomic_DNA"/>
</dbReference>
<organism evidence="2 3">
    <name type="scientific">Holtiella tumoricola</name>
    <dbReference type="NCBI Taxonomy" id="3018743"/>
    <lineage>
        <taxon>Bacteria</taxon>
        <taxon>Bacillati</taxon>
        <taxon>Bacillota</taxon>
        <taxon>Clostridia</taxon>
        <taxon>Lachnospirales</taxon>
        <taxon>Cellulosilyticaceae</taxon>
        <taxon>Holtiella</taxon>
    </lineage>
</organism>
<accession>A0AA42J299</accession>
<name>A0AA42J299_9FIRM</name>
<dbReference type="CDD" id="cd02440">
    <property type="entry name" value="AdoMet_MTases"/>
    <property type="match status" value="1"/>
</dbReference>
<reference evidence="2" key="1">
    <citation type="journal article" date="2023" name="Int. J. Syst. Evol. Microbiol.">
        <title>&lt;i&gt;Holtiella tumoricola&lt;/i&gt; gen. nov. sp. nov., isolated from a human clinical sample.</title>
        <authorList>
            <person name="Allen-Vercoe E."/>
            <person name="Daigneault M.C."/>
            <person name="Vancuren S.J."/>
            <person name="Cochrane K."/>
            <person name="O'Neal L.L."/>
            <person name="Sankaranarayanan K."/>
            <person name="Lawson P.A."/>
        </authorList>
    </citation>
    <scope>NUCLEOTIDE SEQUENCE</scope>
    <source>
        <strain evidence="2">CC70A</strain>
    </source>
</reference>
<gene>
    <name evidence="2" type="ORF">PBV87_15990</name>
</gene>
<feature type="domain" description="Methyltransferase type 11" evidence="1">
    <location>
        <begin position="46"/>
        <end position="146"/>
    </location>
</feature>
<dbReference type="InterPro" id="IPR050508">
    <property type="entry name" value="Methyltransf_Superfamily"/>
</dbReference>
<dbReference type="Gene3D" id="3.40.50.150">
    <property type="entry name" value="Vaccinia Virus protein VP39"/>
    <property type="match status" value="1"/>
</dbReference>
<comment type="caution">
    <text evidence="2">The sequence shown here is derived from an EMBL/GenBank/DDBJ whole genome shotgun (WGS) entry which is preliminary data.</text>
</comment>
<evidence type="ECO:0000313" key="3">
    <source>
        <dbReference type="Proteomes" id="UP001169242"/>
    </source>
</evidence>
<dbReference type="AlphaFoldDB" id="A0AA42J299"/>
<evidence type="ECO:0000259" key="1">
    <source>
        <dbReference type="Pfam" id="PF08241"/>
    </source>
</evidence>
<dbReference type="Proteomes" id="UP001169242">
    <property type="component" value="Unassembled WGS sequence"/>
</dbReference>
<dbReference type="InterPro" id="IPR013216">
    <property type="entry name" value="Methyltransf_11"/>
</dbReference>
<evidence type="ECO:0000313" key="2">
    <source>
        <dbReference type="EMBL" id="MDA3732978.1"/>
    </source>
</evidence>
<keyword evidence="3" id="KW-1185">Reference proteome</keyword>
<dbReference type="PANTHER" id="PTHR42912">
    <property type="entry name" value="METHYLTRANSFERASE"/>
    <property type="match status" value="1"/>
</dbReference>
<dbReference type="PANTHER" id="PTHR42912:SF93">
    <property type="entry name" value="N6-ADENOSINE-METHYLTRANSFERASE TMT1A"/>
    <property type="match status" value="1"/>
</dbReference>
<dbReference type="RefSeq" id="WP_271012923.1">
    <property type="nucleotide sequence ID" value="NZ_JAQIFT010000058.1"/>
</dbReference>
<dbReference type="GO" id="GO:0008757">
    <property type="term" value="F:S-adenosylmethionine-dependent methyltransferase activity"/>
    <property type="evidence" value="ECO:0007669"/>
    <property type="project" value="InterPro"/>
</dbReference>
<dbReference type="SUPFAM" id="SSF53335">
    <property type="entry name" value="S-adenosyl-L-methionine-dependent methyltransferases"/>
    <property type="match status" value="1"/>
</dbReference>
<keyword evidence="2" id="KW-0808">Transferase</keyword>
<dbReference type="GO" id="GO:0032259">
    <property type="term" value="P:methylation"/>
    <property type="evidence" value="ECO:0007669"/>
    <property type="project" value="UniProtKB-KW"/>
</dbReference>
<keyword evidence="2" id="KW-0489">Methyltransferase</keyword>
<dbReference type="InterPro" id="IPR029063">
    <property type="entry name" value="SAM-dependent_MTases_sf"/>
</dbReference>